<feature type="domain" description="DNA methylase adenine-specific" evidence="9">
    <location>
        <begin position="171"/>
        <end position="484"/>
    </location>
</feature>
<dbReference type="SUPFAM" id="SSF53335">
    <property type="entry name" value="S-adenosyl-L-methionine-dependent methyltransferases"/>
    <property type="match status" value="1"/>
</dbReference>
<proteinExistence type="inferred from homology"/>
<evidence type="ECO:0000256" key="8">
    <source>
        <dbReference type="SAM" id="Coils"/>
    </source>
</evidence>
<dbReference type="Proteomes" id="UP001071110">
    <property type="component" value="Unassembled WGS sequence"/>
</dbReference>
<dbReference type="InterPro" id="IPR022749">
    <property type="entry name" value="D12N6_MeTrfase_N"/>
</dbReference>
<dbReference type="PANTHER" id="PTHR42933">
    <property type="entry name" value="SLR6095 PROTEIN"/>
    <property type="match status" value="1"/>
</dbReference>
<gene>
    <name evidence="11" type="ORF">NUW87_01735</name>
</gene>
<evidence type="ECO:0000259" key="10">
    <source>
        <dbReference type="Pfam" id="PF12161"/>
    </source>
</evidence>
<dbReference type="InterPro" id="IPR002052">
    <property type="entry name" value="DNA_methylase_N6_adenine_CS"/>
</dbReference>
<comment type="caution">
    <text evidence="11">The sequence shown here is derived from an EMBL/GenBank/DDBJ whole genome shotgun (WGS) entry which is preliminary data.</text>
</comment>
<dbReference type="Pfam" id="PF12161">
    <property type="entry name" value="HsdM_N"/>
    <property type="match status" value="1"/>
</dbReference>
<evidence type="ECO:0000256" key="5">
    <source>
        <dbReference type="ARBA" id="ARBA00022691"/>
    </source>
</evidence>
<evidence type="ECO:0000313" key="12">
    <source>
        <dbReference type="Proteomes" id="UP001071110"/>
    </source>
</evidence>
<accession>A0A9Q4IFR0</accession>
<evidence type="ECO:0000256" key="2">
    <source>
        <dbReference type="ARBA" id="ARBA00011900"/>
    </source>
</evidence>
<evidence type="ECO:0000256" key="7">
    <source>
        <dbReference type="ARBA" id="ARBA00047942"/>
    </source>
</evidence>
<dbReference type="Pfam" id="PF02384">
    <property type="entry name" value="N6_Mtase"/>
    <property type="match status" value="1"/>
</dbReference>
<dbReference type="GO" id="GO:0003677">
    <property type="term" value="F:DNA binding"/>
    <property type="evidence" value="ECO:0007669"/>
    <property type="project" value="InterPro"/>
</dbReference>
<dbReference type="GO" id="GO:0032259">
    <property type="term" value="P:methylation"/>
    <property type="evidence" value="ECO:0007669"/>
    <property type="project" value="UniProtKB-KW"/>
</dbReference>
<dbReference type="InterPro" id="IPR029063">
    <property type="entry name" value="SAM-dependent_MTases_sf"/>
</dbReference>
<evidence type="ECO:0000256" key="6">
    <source>
        <dbReference type="ARBA" id="ARBA00022747"/>
    </source>
</evidence>
<dbReference type="InterPro" id="IPR004546">
    <property type="entry name" value="Restrct_endonuc_T1M"/>
</dbReference>
<evidence type="ECO:0000313" key="11">
    <source>
        <dbReference type="EMBL" id="MCZ2220095.1"/>
    </source>
</evidence>
<dbReference type="AlphaFoldDB" id="A0A9Q4IFR0"/>
<dbReference type="EC" id="2.1.1.72" evidence="2"/>
<dbReference type="PANTHER" id="PTHR42933:SF1">
    <property type="entry name" value="SITE-SPECIFIC DNA-METHYLTRANSFERASE (ADENINE-SPECIFIC)"/>
    <property type="match status" value="1"/>
</dbReference>
<dbReference type="PROSITE" id="PS00092">
    <property type="entry name" value="N6_MTASE"/>
    <property type="match status" value="1"/>
</dbReference>
<dbReference type="InterPro" id="IPR003356">
    <property type="entry name" value="DNA_methylase_A-5"/>
</dbReference>
<reference evidence="11" key="1">
    <citation type="submission" date="2022-08" db="EMBL/GenBank/DDBJ databases">
        <title>Corynebacterium sp. nov., isolated from clinical breast specimens.</title>
        <authorList>
            <person name="Zhang T."/>
        </authorList>
    </citation>
    <scope>NUCLEOTIDE SEQUENCE</scope>
    <source>
        <strain evidence="11">CCUG 57942</strain>
    </source>
</reference>
<keyword evidence="3 11" id="KW-0489">Methyltransferase</keyword>
<organism evidence="11 12">
    <name type="scientific">Corynebacterium pilbarense</name>
    <dbReference type="NCBI Taxonomy" id="1288393"/>
    <lineage>
        <taxon>Bacteria</taxon>
        <taxon>Bacillati</taxon>
        <taxon>Actinomycetota</taxon>
        <taxon>Actinomycetes</taxon>
        <taxon>Mycobacteriales</taxon>
        <taxon>Corynebacteriaceae</taxon>
        <taxon>Corynebacterium</taxon>
    </lineage>
</organism>
<name>A0A9Q4IFR0_9CORY</name>
<comment type="similarity">
    <text evidence="1">Belongs to the N(4)/N(6)-methyltransferase family.</text>
</comment>
<dbReference type="GO" id="GO:0009307">
    <property type="term" value="P:DNA restriction-modification system"/>
    <property type="evidence" value="ECO:0007669"/>
    <property type="project" value="UniProtKB-KW"/>
</dbReference>
<feature type="coiled-coil region" evidence="8">
    <location>
        <begin position="747"/>
        <end position="774"/>
    </location>
</feature>
<dbReference type="Gene3D" id="1.20.1260.30">
    <property type="match status" value="1"/>
</dbReference>
<evidence type="ECO:0000256" key="3">
    <source>
        <dbReference type="ARBA" id="ARBA00022603"/>
    </source>
</evidence>
<dbReference type="GO" id="GO:0009007">
    <property type="term" value="F:site-specific DNA-methyltransferase (adenine-specific) activity"/>
    <property type="evidence" value="ECO:0007669"/>
    <property type="project" value="UniProtKB-EC"/>
</dbReference>
<dbReference type="EMBL" id="JANRML010000001">
    <property type="protein sequence ID" value="MCZ2220095.1"/>
    <property type="molecule type" value="Genomic_DNA"/>
</dbReference>
<evidence type="ECO:0000259" key="9">
    <source>
        <dbReference type="Pfam" id="PF02384"/>
    </source>
</evidence>
<dbReference type="PRINTS" id="PR00507">
    <property type="entry name" value="N12N6MTFRASE"/>
</dbReference>
<keyword evidence="12" id="KW-1185">Reference proteome</keyword>
<keyword evidence="5" id="KW-0949">S-adenosyl-L-methionine</keyword>
<dbReference type="InterPro" id="IPR038333">
    <property type="entry name" value="T1MK-like_N_sf"/>
</dbReference>
<evidence type="ECO:0000256" key="1">
    <source>
        <dbReference type="ARBA" id="ARBA00006594"/>
    </source>
</evidence>
<evidence type="ECO:0000256" key="4">
    <source>
        <dbReference type="ARBA" id="ARBA00022679"/>
    </source>
</evidence>
<protein>
    <recommendedName>
        <fullName evidence="2">site-specific DNA-methyltransferase (adenine-specific)</fullName>
        <ecNumber evidence="2">2.1.1.72</ecNumber>
    </recommendedName>
</protein>
<dbReference type="InterPro" id="IPR051537">
    <property type="entry name" value="DNA_Adenine_Mtase"/>
</dbReference>
<dbReference type="Gene3D" id="3.40.50.150">
    <property type="entry name" value="Vaccinia Virus protein VP39"/>
    <property type="match status" value="1"/>
</dbReference>
<keyword evidence="6" id="KW-0680">Restriction system</keyword>
<sequence length="870" mass="97420">MTDVQRQLMDKQALARKVWTAANQLRGTLDANDYKDFILGFMFYKFLSEKEEQFFAGRGLPREQWPERLIDGNTRVVEMAKSNIGYFISHDDLFSTWVDKGGDLATSDVLDGLNHFDRHVAESYEEVFGGIFESFQRSIPMLGTDAGARSRKLRQIIGVIIQLPSGSEPAYDVLGFVYEFLIGQFAAGAGKKSGEFYTPHQVALVMAEIVAEHLKGREDVDVYDPTSGSASLLLNIGESIARRSGDANRVRFYAQELKTDTYNLTRMNLVMRGVQPANIVTRNADSLDQDWPYIDKNGNYDLLRVDAVVSNPPYSAEWDRDRHKGDPRFKYGMAPAKTADYAFLLHELYHLKDDGILTIVLPHGVLFRGGEEETIRRNLVQNNHIETVIGFPPNIFYGTGIATLVMVLKKQRGTDTDVLFVDASKEFIKAGTKNELRARDVRKIVDTVTKRTTIDGYSRLVSREEIEANDFNLNIPRYVDSSEAPETYDIYSTMFGGVPNSEIDALDRYWEALPGLRDALFERVTDTHSRVKVDDVDAAVAGHSAVADFRERFAGKLHGFDADATATLLENPTKVNPAVAESELRFNLFERLSDTTLVDPYEVYQLFADSWEQTETDLEVLRGEGVDAVRAVDPNIVVKKKSGKDTEVQDGWVGRVIPFELAQSVLMPERLSELEEVERGLAAATARRDELFAEVDEEDYGEGKASITNAAGTAFAPAGLARRVTELTKGTERDEHDEELLDVLREALEEVNTAKKLTAEKKRLAQELDDETKTAIESLTDDMARDLLEVKWVCRVFESFGEVVDKELNALVSEVERLDAKYATTLGEVEETIQSTQRELAEMMSKLRGPESDMAGIAALVEMMGGEGRA</sequence>
<dbReference type="NCBIfam" id="TIGR00497">
    <property type="entry name" value="hsdM"/>
    <property type="match status" value="1"/>
</dbReference>
<dbReference type="GO" id="GO:0008170">
    <property type="term" value="F:N-methyltransferase activity"/>
    <property type="evidence" value="ECO:0007669"/>
    <property type="project" value="InterPro"/>
</dbReference>
<dbReference type="RefSeq" id="WP_269026988.1">
    <property type="nucleotide sequence ID" value="NZ_BAABDP010000009.1"/>
</dbReference>
<keyword evidence="8" id="KW-0175">Coiled coil</keyword>
<feature type="domain" description="N6 adenine-specific DNA methyltransferase N-terminal" evidence="10">
    <location>
        <begin position="14"/>
        <end position="134"/>
    </location>
</feature>
<comment type="catalytic activity">
    <reaction evidence="7">
        <text>a 2'-deoxyadenosine in DNA + S-adenosyl-L-methionine = an N(6)-methyl-2'-deoxyadenosine in DNA + S-adenosyl-L-homocysteine + H(+)</text>
        <dbReference type="Rhea" id="RHEA:15197"/>
        <dbReference type="Rhea" id="RHEA-COMP:12418"/>
        <dbReference type="Rhea" id="RHEA-COMP:12419"/>
        <dbReference type="ChEBI" id="CHEBI:15378"/>
        <dbReference type="ChEBI" id="CHEBI:57856"/>
        <dbReference type="ChEBI" id="CHEBI:59789"/>
        <dbReference type="ChEBI" id="CHEBI:90615"/>
        <dbReference type="ChEBI" id="CHEBI:90616"/>
        <dbReference type="EC" id="2.1.1.72"/>
    </reaction>
</comment>
<keyword evidence="4 11" id="KW-0808">Transferase</keyword>